<evidence type="ECO:0000256" key="1">
    <source>
        <dbReference type="ARBA" id="ARBA00004609"/>
    </source>
</evidence>
<dbReference type="InterPro" id="IPR002350">
    <property type="entry name" value="Kazal_dom"/>
</dbReference>
<evidence type="ECO:0000256" key="5">
    <source>
        <dbReference type="ARBA" id="ARBA00022690"/>
    </source>
</evidence>
<keyword evidence="2" id="KW-1003">Cell membrane</keyword>
<evidence type="ECO:0000256" key="2">
    <source>
        <dbReference type="ARBA" id="ARBA00022475"/>
    </source>
</evidence>
<feature type="domain" description="Kazal-like" evidence="15">
    <location>
        <begin position="478"/>
        <end position="533"/>
    </location>
</feature>
<keyword evidence="5" id="KW-0646">Protease inhibitor</keyword>
<dbReference type="Pfam" id="PF07648">
    <property type="entry name" value="Kazal_2"/>
    <property type="match status" value="3"/>
</dbReference>
<dbReference type="SUPFAM" id="SSF100895">
    <property type="entry name" value="Kazal-type serine protease inhibitors"/>
    <property type="match status" value="2"/>
</dbReference>
<proteinExistence type="inferred from homology"/>
<dbReference type="PROSITE" id="PS51465">
    <property type="entry name" value="KAZAL_2"/>
    <property type="match status" value="2"/>
</dbReference>
<dbReference type="OrthoDB" id="5956770at2759"/>
<evidence type="ECO:0000256" key="6">
    <source>
        <dbReference type="ARBA" id="ARBA00022729"/>
    </source>
</evidence>
<keyword evidence="8" id="KW-0722">Serine protease inhibitor</keyword>
<evidence type="ECO:0000256" key="7">
    <source>
        <dbReference type="ARBA" id="ARBA00022737"/>
    </source>
</evidence>
<comment type="similarity">
    <text evidence="13">Belongs to the RECK family.</text>
</comment>
<dbReference type="GO" id="GO:0005886">
    <property type="term" value="C:plasma membrane"/>
    <property type="evidence" value="ECO:0007669"/>
    <property type="project" value="UniProtKB-SubCell"/>
</dbReference>
<evidence type="ECO:0000256" key="10">
    <source>
        <dbReference type="ARBA" id="ARBA00023157"/>
    </source>
</evidence>
<dbReference type="PROSITE" id="PS00282">
    <property type="entry name" value="KAZAL_1"/>
    <property type="match status" value="1"/>
</dbReference>
<dbReference type="GO" id="GO:0030198">
    <property type="term" value="P:extracellular matrix organization"/>
    <property type="evidence" value="ECO:0007669"/>
    <property type="project" value="TreeGrafter"/>
</dbReference>
<keyword evidence="10" id="KW-1015">Disulfide bond</keyword>
<dbReference type="SMART" id="SM00280">
    <property type="entry name" value="KAZAL"/>
    <property type="match status" value="3"/>
</dbReference>
<feature type="domain" description="Kazal-like" evidence="15">
    <location>
        <begin position="409"/>
        <end position="455"/>
    </location>
</feature>
<dbReference type="InterPro" id="IPR039016">
    <property type="entry name" value="RECK"/>
</dbReference>
<dbReference type="Pfam" id="PF25028">
    <property type="entry name" value="FnI_RECK"/>
    <property type="match status" value="1"/>
</dbReference>
<dbReference type="GO" id="GO:0016055">
    <property type="term" value="P:Wnt signaling pathway"/>
    <property type="evidence" value="ECO:0007669"/>
    <property type="project" value="UniProtKB-KW"/>
</dbReference>
<dbReference type="Gene3D" id="3.30.60.30">
    <property type="match status" value="1"/>
</dbReference>
<dbReference type="GeneID" id="115005933"/>
<keyword evidence="12" id="KW-0449">Lipoprotein</keyword>
<dbReference type="InterPro" id="IPR056976">
    <property type="entry name" value="EGF1_RECK"/>
</dbReference>
<accession>A0A6J2PEF5</accession>
<evidence type="ECO:0000256" key="14">
    <source>
        <dbReference type="ARBA" id="ARBA00073829"/>
    </source>
</evidence>
<dbReference type="PANTHER" id="PTHR13487">
    <property type="entry name" value="SERINE PROTEASE INHIBITOR"/>
    <property type="match status" value="1"/>
</dbReference>
<dbReference type="AlphaFoldDB" id="A0A6J2PEF5"/>
<dbReference type="GO" id="GO:0098552">
    <property type="term" value="C:side of membrane"/>
    <property type="evidence" value="ECO:0007669"/>
    <property type="project" value="UniProtKB-KW"/>
</dbReference>
<evidence type="ECO:0000256" key="12">
    <source>
        <dbReference type="ARBA" id="ARBA00023288"/>
    </source>
</evidence>
<dbReference type="GO" id="GO:0001955">
    <property type="term" value="P:blood vessel maturation"/>
    <property type="evidence" value="ECO:0007669"/>
    <property type="project" value="TreeGrafter"/>
</dbReference>
<dbReference type="GO" id="GO:0002040">
    <property type="term" value="P:sprouting angiogenesis"/>
    <property type="evidence" value="ECO:0007669"/>
    <property type="project" value="TreeGrafter"/>
</dbReference>
<dbReference type="KEGG" id="cgob:115005933"/>
<dbReference type="Pfam" id="PF25027">
    <property type="entry name" value="EGF1_RECK"/>
    <property type="match status" value="1"/>
</dbReference>
<sequence>MTPPLKLFVNTSYRVCLPSAGPYPSACVAQLHGLQGPAGFCSAWPPHSCPDSSKTLPEGTQRCIQSTVCVERRVGLPAVRVRAAPSLTIRAVWKPDLPTPHGLVYPSVCPLQQPEKIWPTWDHCQEPARSTQPGLWNHNGETYTPRGDTSPRFRWPWTTRALASLWDGLTGALNLRAASTPAHLTLSTAGCKHHHPLEECEVRAVLPERAAERGRLRGEAAARAEGGYEQLQGGLQSGPPWRMSAGWWLLPGVLQIEAATPSSLGNSIVEEVIHPCNPNPCPSNHVCQVNRRGCLDDLHCQPYICVPGCKLGEASEFLVQQDSRIQVPTRSGPSGCHEVCSCGVSGRLENCVEMPCVDTDKPCSVAGQRKSHGTSFRMDCHVCSCFAGDTICSKRQCLGLNSSEEDRRRFTGLPCSCPYHFIPVCASNGRTYPSACVARCMGFKDQQFVFGVCRLTLPCSSKLCQRNQRCIPKYRVCLSDASDCLQYECVGRPPACDKSSVEPACDTDGLVYPSVCQLQQAGKNLAYMGHCQDACKKPQQVCGHNGETYSTVCDAFSDRVAVDYEGSCIAVGVSDGGPDSACSEISCPPLSTAGCKPITPPGACCPICAAMLQILWNKEQMNTFSKLNKNQPVTVRDVLLILRLHVSVPQCDVFGYLSINHELVVLIAPVDQQPTPLQIEACSMEAEKIYSLINYASPTLVSHVPLSAFLSSEIQTSSIHSSGGAPPSPLPPGLSLLLGLLVAAGPVLQQL</sequence>
<dbReference type="GO" id="GO:0004867">
    <property type="term" value="F:serine-type endopeptidase inhibitor activity"/>
    <property type="evidence" value="ECO:0007669"/>
    <property type="project" value="UniProtKB-KW"/>
</dbReference>
<evidence type="ECO:0000313" key="17">
    <source>
        <dbReference type="RefSeq" id="XP_029283784.1"/>
    </source>
</evidence>
<evidence type="ECO:0000256" key="11">
    <source>
        <dbReference type="ARBA" id="ARBA00023180"/>
    </source>
</evidence>
<comment type="subcellular location">
    <subcellularLocation>
        <location evidence="1">Cell membrane</location>
        <topology evidence="1">Lipid-anchor</topology>
        <topology evidence="1">GPI-anchor</topology>
    </subcellularLocation>
</comment>
<reference evidence="17" key="1">
    <citation type="submission" date="2025-08" db="UniProtKB">
        <authorList>
            <consortium name="RefSeq"/>
        </authorList>
    </citation>
    <scope>IDENTIFICATION</scope>
</reference>
<dbReference type="CDD" id="cd00104">
    <property type="entry name" value="KAZAL_FS"/>
    <property type="match status" value="1"/>
</dbReference>
<dbReference type="Proteomes" id="UP000504630">
    <property type="component" value="Unplaced"/>
</dbReference>
<dbReference type="PANTHER" id="PTHR13487:SF3">
    <property type="entry name" value="REVERSION-INDUCING CYSTEINE-RICH PROTEIN WITH KAZAL MOTIFS"/>
    <property type="match status" value="1"/>
</dbReference>
<dbReference type="InterPro" id="IPR036058">
    <property type="entry name" value="Kazal_dom_sf"/>
</dbReference>
<organism evidence="16 17">
    <name type="scientific">Cottoperca gobio</name>
    <name type="common">Frogmouth</name>
    <name type="synonym">Aphritis gobio</name>
    <dbReference type="NCBI Taxonomy" id="56716"/>
    <lineage>
        <taxon>Eukaryota</taxon>
        <taxon>Metazoa</taxon>
        <taxon>Chordata</taxon>
        <taxon>Craniata</taxon>
        <taxon>Vertebrata</taxon>
        <taxon>Euteleostomi</taxon>
        <taxon>Actinopterygii</taxon>
        <taxon>Neopterygii</taxon>
        <taxon>Teleostei</taxon>
        <taxon>Neoteleostei</taxon>
        <taxon>Acanthomorphata</taxon>
        <taxon>Eupercaria</taxon>
        <taxon>Perciformes</taxon>
        <taxon>Notothenioidei</taxon>
        <taxon>Bovichtidae</taxon>
        <taxon>Cottoperca</taxon>
    </lineage>
</organism>
<evidence type="ECO:0000256" key="9">
    <source>
        <dbReference type="ARBA" id="ARBA00023136"/>
    </source>
</evidence>
<keyword evidence="16" id="KW-1185">Reference proteome</keyword>
<dbReference type="GO" id="GO:0008191">
    <property type="term" value="F:metalloendopeptidase inhibitor activity"/>
    <property type="evidence" value="ECO:0007669"/>
    <property type="project" value="InterPro"/>
</dbReference>
<name>A0A6J2PEF5_COTGO</name>
<dbReference type="InterPro" id="IPR056977">
    <property type="entry name" value="FnI_RECK"/>
</dbReference>
<keyword evidence="3" id="KW-0336">GPI-anchor</keyword>
<keyword evidence="7" id="KW-0677">Repeat</keyword>
<protein>
    <recommendedName>
        <fullName evidence="14">Reversion-inducing cysteine-rich protein with Kazal motifs</fullName>
    </recommendedName>
</protein>
<evidence type="ECO:0000259" key="15">
    <source>
        <dbReference type="PROSITE" id="PS51465"/>
    </source>
</evidence>
<keyword evidence="9" id="KW-0472">Membrane</keyword>
<dbReference type="InParanoid" id="A0A6J2PEF5"/>
<evidence type="ECO:0000313" key="16">
    <source>
        <dbReference type="Proteomes" id="UP000504630"/>
    </source>
</evidence>
<evidence type="ECO:0000256" key="3">
    <source>
        <dbReference type="ARBA" id="ARBA00022622"/>
    </source>
</evidence>
<dbReference type="RefSeq" id="XP_029283784.1">
    <property type="nucleotide sequence ID" value="XM_029427924.1"/>
</dbReference>
<evidence type="ECO:0000256" key="8">
    <source>
        <dbReference type="ARBA" id="ARBA00022900"/>
    </source>
</evidence>
<gene>
    <name evidence="17" type="primary">LOC115005933</name>
</gene>
<evidence type="ECO:0000256" key="4">
    <source>
        <dbReference type="ARBA" id="ARBA00022687"/>
    </source>
</evidence>
<evidence type="ECO:0000256" key="13">
    <source>
        <dbReference type="ARBA" id="ARBA00061636"/>
    </source>
</evidence>
<keyword evidence="11" id="KW-0325">Glycoprotein</keyword>
<keyword evidence="4" id="KW-0879">Wnt signaling pathway</keyword>
<keyword evidence="6" id="KW-0732">Signal</keyword>
<dbReference type="FunFam" id="3.30.60.30:FF:000011">
    <property type="entry name" value="reversion-inducing cysteine-rich protein with Kazal motifs isoform X1"/>
    <property type="match status" value="1"/>
</dbReference>